<dbReference type="Proteomes" id="UP000824890">
    <property type="component" value="Unassembled WGS sequence"/>
</dbReference>
<dbReference type="EMBL" id="JAGKQM010000019">
    <property type="protein sequence ID" value="KAH0860415.1"/>
    <property type="molecule type" value="Genomic_DNA"/>
</dbReference>
<evidence type="ECO:0000313" key="2">
    <source>
        <dbReference type="Proteomes" id="UP000824890"/>
    </source>
</evidence>
<protein>
    <submittedName>
        <fullName evidence="1">Uncharacterized protein</fullName>
    </submittedName>
</protein>
<evidence type="ECO:0000313" key="1">
    <source>
        <dbReference type="EMBL" id="KAH0860415.1"/>
    </source>
</evidence>
<organism evidence="1 2">
    <name type="scientific">Brassica napus</name>
    <name type="common">Rape</name>
    <dbReference type="NCBI Taxonomy" id="3708"/>
    <lineage>
        <taxon>Eukaryota</taxon>
        <taxon>Viridiplantae</taxon>
        <taxon>Streptophyta</taxon>
        <taxon>Embryophyta</taxon>
        <taxon>Tracheophyta</taxon>
        <taxon>Spermatophyta</taxon>
        <taxon>Magnoliopsida</taxon>
        <taxon>eudicotyledons</taxon>
        <taxon>Gunneridae</taxon>
        <taxon>Pentapetalae</taxon>
        <taxon>rosids</taxon>
        <taxon>malvids</taxon>
        <taxon>Brassicales</taxon>
        <taxon>Brassicaceae</taxon>
        <taxon>Brassiceae</taxon>
        <taxon>Brassica</taxon>
    </lineage>
</organism>
<proteinExistence type="predicted"/>
<accession>A0ABQ7XZT7</accession>
<reference evidence="1 2" key="1">
    <citation type="submission" date="2021-05" db="EMBL/GenBank/DDBJ databases">
        <title>Genome Assembly of Synthetic Allotetraploid Brassica napus Reveals Homoeologous Exchanges between Subgenomes.</title>
        <authorList>
            <person name="Davis J.T."/>
        </authorList>
    </citation>
    <scope>NUCLEOTIDE SEQUENCE [LARGE SCALE GENOMIC DNA]</scope>
    <source>
        <strain evidence="2">cv. Da-Ae</strain>
        <tissue evidence="1">Seedling</tissue>
    </source>
</reference>
<keyword evidence="2" id="KW-1185">Reference proteome</keyword>
<comment type="caution">
    <text evidence="1">The sequence shown here is derived from an EMBL/GenBank/DDBJ whole genome shotgun (WGS) entry which is preliminary data.</text>
</comment>
<gene>
    <name evidence="1" type="ORF">HID58_088676</name>
</gene>
<sequence>MCLTKALITSSLTLLRKVSWTGLADTRSFVELLEGFYIFIKIHDSQSPQSEHFFTFQLEQKTHYT</sequence>
<name>A0ABQ7XZT7_BRANA</name>